<comment type="catalytic activity">
    <reaction evidence="1">
        <text>Thiol-dependent hydrolysis of ester, thioester, amide, peptide and isopeptide bonds formed by the C-terminal Gly of ubiquitin (a 76-residue protein attached to proteins as an intracellular targeting signal).</text>
        <dbReference type="EC" id="3.4.19.12"/>
    </reaction>
</comment>
<feature type="region of interest" description="Disordered" evidence="7">
    <location>
        <begin position="3004"/>
        <end position="3038"/>
    </location>
</feature>
<feature type="domain" description="DUF6606" evidence="10">
    <location>
        <begin position="33"/>
        <end position="302"/>
    </location>
</feature>
<evidence type="ECO:0000256" key="1">
    <source>
        <dbReference type="ARBA" id="ARBA00000707"/>
    </source>
</evidence>
<comment type="caution">
    <text evidence="11">The sequence shown here is derived from an EMBL/GenBank/DDBJ whole genome shotgun (WGS) entry which is preliminary data.</text>
</comment>
<evidence type="ECO:0000259" key="8">
    <source>
        <dbReference type="Pfam" id="PF12340"/>
    </source>
</evidence>
<evidence type="ECO:0000313" key="12">
    <source>
        <dbReference type="Proteomes" id="UP001278766"/>
    </source>
</evidence>
<dbReference type="InterPro" id="IPR022099">
    <property type="entry name" value="DUF3638"/>
</dbReference>
<feature type="compositionally biased region" description="Acidic residues" evidence="7">
    <location>
        <begin position="3004"/>
        <end position="3014"/>
    </location>
</feature>
<evidence type="ECO:0000259" key="9">
    <source>
        <dbReference type="Pfam" id="PF12359"/>
    </source>
</evidence>
<sequence length="3038" mass="339942">MSALPGKPLPAKPLPVKPLPGKPLPRKTLEYAINHVFLPPKTPQDGEANTREEHNLARFLLESTVQFSQRCSTAESEQLQPVVRMLKRLVKVTPGMDSSTKKGAMKSVIQELKNGESALFHIRAQNAGLLLTGQQDDILVEAFELLAPNKDVMSHQGRLNRQFPDCAAAVERKIMLNSDFLDEFINVLYRLELQASSLTRPKTWKSGRDFDEERDTVSPFLVTDMVIGTLGGLGRTVAPTRVSMRSREQVSWDSALLPFHRSSTWLLLRVGLRLVLDRAAAHDAQSLLYKAVIAFHHAHLLHQATLLGLDSDIRYTMAAKLVRRLTKLNPQENLPWVKAIRDVIAANHDVLQERWKQTQIEHETSQAKHLKQLCFNSDTNLRLGTLGPHLTWLQSRSMDKAGTAGPGDQTKSFVFLEHDLPASKAYLKNPEALSLMYLNLMDLWVAMDKVAGDAVPLLLEYDPGFKSGPFQSLILPTHRQMARLHDIEAYLSDRGRGVKATRHGYLPTYAEFGRPESFAVRYFNSSSEHQLLLKRIEDESKQAEAKRIEQYHKLSRKHEDLALKCSLATHDEEWDPRTYRTIHAEDCEACRLTRQKDALKLDIFEWPLPSNPNMAKAIVFEIRVPKMVSIWRDLTSHLFLNVFRDPGTLPGAERLWFAAAHSGLSKFRPVTSMVQLAATTKPVEASHYRGKHISTIQSEAKVSACLEAGPFDSSGSVLREAHADLFHDDFVRRITAALGDALGRFRENWQNDIAVSLLACLATRVLALATTTRPLMDPLLEFLSQAREVTLQWARQLLEKQASCSNKDDRNELDQRVLMVALTCMSTFDVHSDLLRELLQSAENLGTFVETATMIQDHLPPNGSISNPILLLLSHRWRRIMHRSLGYASNEVVQKKNPGFHAAIRRFWADYSPSGTRWRALPGEQRHILSASMKSRDSNTMRITYNLLDGRLLVNGYPLSRLPPEYESKPAYEELFGSQVLEVMPSTREGMQFSACRDQQGWVVHFTLVSNELVVQAVRSKQASSVEDDPNTEVYEFIPSWKLHGDVPATFIRDYSHWVNLSTGVVEFRRADQPWVSSPDGDNWILTRAGGRKALSRHGCYLIDPHSSTAEALLSRLSPIETRENLNMIFHPADHVLIVDLPRFSLSFTLAEGDSSIKSKHYSGMCIDQYQNIGTLVGLENKLVLRQEGVLEPCTPQRMVLVPRGALSPRIVSHHVKVNVDLAETLHVKHDAFTIDSTLGRMTTSGSLSSKLYLCYLHALTSHCLPDPLTGRTGTEEALRILRSASVRSFQQLDPGSYQLLCNIAKVSPQRQFYPRHMTDMEQVQWSDKLPVLSQHDAFWPEVETILEHARDCELLQQRDTEGASSLNFSSLKHSNVLLVNRARNRNAVFRVSEFGAESYTGAFDRSYSGRHHGRSSEAFKRANAVARRVVSGSEQLLSRPSGTLHQDILKIAGVQFSGYPEVDLTFSLNHLQSHPKSFAQLWCGLHDSLAKEPNKYKTAFFLAALVFAEEGNWDVLQALMGIAIAYVKFMLIVKPPREDKFDLDYKRSTMRQTVENIIERRLYQVNQCPESGLARLFDESKKAASRRRREAWSIKSGQMTSSFLSKLEPQWNSGWTVSTPVGEDYSTYMDVGMIMQEVSTALDLARRTHLFTVYLESLVLELRRMEVCSAEDGYNEEVLAVMLNGPTTPVKLEQQPSQLGFVQSSTLFSRPAPSTERPELVDFSYLCGHVSQAVGKSNPLADLFDGLSRISGQKKPYQIAYIDELQSRSVSTASPRYQLNMGAVELESVFRGHLLQCKRAAENIRGNIEDALRGQSIAEATCQGSNLYPRISPVFLLRRLTWAFWDDLPQDWRACLVNYALSLIYVQRAERLINASRRPERQADLLKELRNMGSHNCEEGDPMIFPENLILEVEQGILIRPVQQRIAAKMRDPPEGVNAVMQLNMGEGKSSVIVPVVSVDVADGERLARVVVAKPQSKQMMHTLIGTLGGLIDRRIFYLPTSRALQLGSEDVTAVKRILETCIKERGVLLVQPEHLLSFKLMGLESIYAGTGKLGKNILRTYRQFEEVSRDIVDESDENFSVKFELIYTIGSQQPIDMSPDRWTMIQELMDVVVEVARKLTNGPERESVKGLLFEESPASGRFPTIRVLEESAGKYLVEAIAKQICRTGLRGFPIQHQSKQMRQAVLEYILRPALDTEQIAAVEGVSSGFFGEPTSKSALLLLRGLLATNVILFALGQKRFRVNYGLAPDRRPSTMLAVPYRAKDSPAPRSEFSHPDVVIVLTCLSYYYQGLSDDELRTCLERLSKLDQAEQEYSRWAAAAPKLPSSLAHFSGVNLKDTKLCIQDVFPALSYAKPAIDFHLANVVFPKEMREFPYKLSASGWDLGKTKRHPLTGFSGTTDSKYVLPLSVTALDLPEQRHTNSAVLACLLREENTVLELGGDGDHLTALTVDGLLTAVTTASQPMRVILDVGAQIIELSNLQVARRWLDMVPSQDTDAVIFFNDHDELSVLTRNGTTDRSCMRMRKLGNGQSVTFCVSPEMQTRIRTLANLQDARALTVTDVLICAIAETWDDAHRSLPLWATQGIRHQHQEVVWEKADKHSAGTLSPADVASYLEDEAQSLEQRYRPTTTTIPQSTTTTTTTTPTQPPNAVLTTLQTALTTLPTRQADLEQIHTKCTSFNLTHLPNTGTLQEEQERELAPETERERHVERPAPRQPATHALHEHVRRLAAEGVFTGERSAAFVPAFAALLANTSAGWLFSAAERERGVFPSGLLATADFARTVQKQVQVGGANDGEGGGDAYQRPAQWVLTVTQPAGGGMRMVLVSSWEANVLKAVLETASQEAERKKSAGGGGGGGSRVFLRAYLPRSSLSFDSLEDLAVYTVPAAADPPVPPPELVTQLNLFAGQLYLRSYADYVRLCRYLGLSYRENEGEEEIAADGFVGRAGGEGYEDCEFESSPVGVLNVLFKRIRRDCLDIEKTHMGRILAGEILREKDFEGVDVKMEDDDDADDGDIAMTEAGEKGDEEPSDMKMEVDGE</sequence>
<feature type="domain" description="DUF3645" evidence="9">
    <location>
        <begin position="2252"/>
        <end position="2284"/>
    </location>
</feature>
<feature type="domain" description="DUF3638" evidence="8">
    <location>
        <begin position="1901"/>
        <end position="2121"/>
    </location>
</feature>
<dbReference type="InterPro" id="IPR046541">
    <property type="entry name" value="DUF6606"/>
</dbReference>
<dbReference type="RefSeq" id="XP_062656680.1">
    <property type="nucleotide sequence ID" value="XM_062800771.1"/>
</dbReference>
<reference evidence="11" key="1">
    <citation type="journal article" date="2023" name="Mol. Phylogenet. Evol.">
        <title>Genome-scale phylogeny and comparative genomics of the fungal order Sordariales.</title>
        <authorList>
            <person name="Hensen N."/>
            <person name="Bonometti L."/>
            <person name="Westerberg I."/>
            <person name="Brannstrom I.O."/>
            <person name="Guillou S."/>
            <person name="Cros-Aarteil S."/>
            <person name="Calhoun S."/>
            <person name="Haridas S."/>
            <person name="Kuo A."/>
            <person name="Mondo S."/>
            <person name="Pangilinan J."/>
            <person name="Riley R."/>
            <person name="LaButti K."/>
            <person name="Andreopoulos B."/>
            <person name="Lipzen A."/>
            <person name="Chen C."/>
            <person name="Yan M."/>
            <person name="Daum C."/>
            <person name="Ng V."/>
            <person name="Clum A."/>
            <person name="Steindorff A."/>
            <person name="Ohm R.A."/>
            <person name="Martin F."/>
            <person name="Silar P."/>
            <person name="Natvig D.O."/>
            <person name="Lalanne C."/>
            <person name="Gautier V."/>
            <person name="Ament-Velasquez S.L."/>
            <person name="Kruys A."/>
            <person name="Hutchinson M.I."/>
            <person name="Powell A.J."/>
            <person name="Barry K."/>
            <person name="Miller A.N."/>
            <person name="Grigoriev I.V."/>
            <person name="Debuchy R."/>
            <person name="Gladieux P."/>
            <person name="Hiltunen Thoren M."/>
            <person name="Johannesson H."/>
        </authorList>
    </citation>
    <scope>NUCLEOTIDE SEQUENCE</scope>
    <source>
        <strain evidence="11">CBS 168.71</strain>
    </source>
</reference>
<dbReference type="Pfam" id="PF20255">
    <property type="entry name" value="DUF6606"/>
    <property type="match status" value="1"/>
</dbReference>
<gene>
    <name evidence="11" type="ORF">B0H64DRAFT_327170</name>
</gene>
<keyword evidence="4" id="KW-0833">Ubl conjugation pathway</keyword>
<keyword evidence="3" id="KW-0645">Protease</keyword>
<dbReference type="EMBL" id="JAUEPN010000006">
    <property type="protein sequence ID" value="KAK3293166.1"/>
    <property type="molecule type" value="Genomic_DNA"/>
</dbReference>
<name>A0AAE0HCN0_9PEZI</name>
<feature type="region of interest" description="Disordered" evidence="7">
    <location>
        <begin position="2684"/>
        <end position="2717"/>
    </location>
</feature>
<dbReference type="Proteomes" id="UP001278766">
    <property type="component" value="Unassembled WGS sequence"/>
</dbReference>
<evidence type="ECO:0000259" key="10">
    <source>
        <dbReference type="Pfam" id="PF20255"/>
    </source>
</evidence>
<feature type="compositionally biased region" description="Basic and acidic residues" evidence="7">
    <location>
        <begin position="2697"/>
        <end position="2713"/>
    </location>
</feature>
<feature type="region of interest" description="Disordered" evidence="7">
    <location>
        <begin position="2631"/>
        <end position="2650"/>
    </location>
</feature>
<reference evidence="11" key="2">
    <citation type="submission" date="2023-06" db="EMBL/GenBank/DDBJ databases">
        <authorList>
            <consortium name="Lawrence Berkeley National Laboratory"/>
            <person name="Haridas S."/>
            <person name="Hensen N."/>
            <person name="Bonometti L."/>
            <person name="Westerberg I."/>
            <person name="Brannstrom I.O."/>
            <person name="Guillou S."/>
            <person name="Cros-Aarteil S."/>
            <person name="Calhoun S."/>
            <person name="Kuo A."/>
            <person name="Mondo S."/>
            <person name="Pangilinan J."/>
            <person name="Riley R."/>
            <person name="Labutti K."/>
            <person name="Andreopoulos B."/>
            <person name="Lipzen A."/>
            <person name="Chen C."/>
            <person name="Yanf M."/>
            <person name="Daum C."/>
            <person name="Ng V."/>
            <person name="Clum A."/>
            <person name="Steindorff A."/>
            <person name="Ohm R."/>
            <person name="Martin F."/>
            <person name="Silar P."/>
            <person name="Natvig D."/>
            <person name="Lalanne C."/>
            <person name="Gautier V."/>
            <person name="Ament-Velasquez S.L."/>
            <person name="Kruys A."/>
            <person name="Hutchinson M.I."/>
            <person name="Powell A.J."/>
            <person name="Barry K."/>
            <person name="Miller A.N."/>
            <person name="Grigoriev I.V."/>
            <person name="Debuchy R."/>
            <person name="Gladieux P."/>
            <person name="Thoren M.H."/>
            <person name="Johannesson H."/>
        </authorList>
    </citation>
    <scope>NUCLEOTIDE SEQUENCE</scope>
    <source>
        <strain evidence="11">CBS 168.71</strain>
    </source>
</reference>
<dbReference type="Pfam" id="PF12359">
    <property type="entry name" value="DUF3645"/>
    <property type="match status" value="1"/>
</dbReference>
<dbReference type="PANTHER" id="PTHR13367">
    <property type="entry name" value="UBIQUITIN THIOESTERASE"/>
    <property type="match status" value="1"/>
</dbReference>
<evidence type="ECO:0000256" key="6">
    <source>
        <dbReference type="ARBA" id="ARBA00022807"/>
    </source>
</evidence>
<evidence type="ECO:0000256" key="2">
    <source>
        <dbReference type="ARBA" id="ARBA00012759"/>
    </source>
</evidence>
<feature type="region of interest" description="Disordered" evidence="7">
    <location>
        <begin position="1"/>
        <end position="22"/>
    </location>
</feature>
<organism evidence="11 12">
    <name type="scientific">Chaetomium fimeti</name>
    <dbReference type="NCBI Taxonomy" id="1854472"/>
    <lineage>
        <taxon>Eukaryota</taxon>
        <taxon>Fungi</taxon>
        <taxon>Dikarya</taxon>
        <taxon>Ascomycota</taxon>
        <taxon>Pezizomycotina</taxon>
        <taxon>Sordariomycetes</taxon>
        <taxon>Sordariomycetidae</taxon>
        <taxon>Sordariales</taxon>
        <taxon>Chaetomiaceae</taxon>
        <taxon>Chaetomium</taxon>
    </lineage>
</organism>
<feature type="compositionally biased region" description="Low complexity" evidence="7">
    <location>
        <begin position="2631"/>
        <end position="2645"/>
    </location>
</feature>
<dbReference type="GO" id="GO:0006508">
    <property type="term" value="P:proteolysis"/>
    <property type="evidence" value="ECO:0007669"/>
    <property type="project" value="UniProtKB-KW"/>
</dbReference>
<feature type="compositionally biased region" description="Pro residues" evidence="7">
    <location>
        <begin position="7"/>
        <end position="22"/>
    </location>
</feature>
<keyword evidence="6" id="KW-0788">Thiol protease</keyword>
<dbReference type="PANTHER" id="PTHR13367:SF34">
    <property type="match status" value="1"/>
</dbReference>
<dbReference type="InterPro" id="IPR022105">
    <property type="entry name" value="DUF3645"/>
</dbReference>
<evidence type="ECO:0000256" key="5">
    <source>
        <dbReference type="ARBA" id="ARBA00022801"/>
    </source>
</evidence>
<accession>A0AAE0HCN0</accession>
<feature type="compositionally biased region" description="Basic and acidic residues" evidence="7">
    <location>
        <begin position="3029"/>
        <end position="3038"/>
    </location>
</feature>
<dbReference type="EC" id="3.4.19.12" evidence="2"/>
<evidence type="ECO:0000313" key="11">
    <source>
        <dbReference type="EMBL" id="KAK3293166.1"/>
    </source>
</evidence>
<dbReference type="GeneID" id="87837719"/>
<dbReference type="Pfam" id="PF12340">
    <property type="entry name" value="DUF3638"/>
    <property type="match status" value="1"/>
</dbReference>
<keyword evidence="12" id="KW-1185">Reference proteome</keyword>
<proteinExistence type="predicted"/>
<dbReference type="InterPro" id="IPR051346">
    <property type="entry name" value="OTU_Deubiquitinase"/>
</dbReference>
<evidence type="ECO:0000256" key="4">
    <source>
        <dbReference type="ARBA" id="ARBA00022786"/>
    </source>
</evidence>
<dbReference type="GO" id="GO:0004843">
    <property type="term" value="F:cysteine-type deubiquitinase activity"/>
    <property type="evidence" value="ECO:0007669"/>
    <property type="project" value="UniProtKB-EC"/>
</dbReference>
<evidence type="ECO:0000256" key="3">
    <source>
        <dbReference type="ARBA" id="ARBA00022670"/>
    </source>
</evidence>
<evidence type="ECO:0000256" key="7">
    <source>
        <dbReference type="SAM" id="MobiDB-lite"/>
    </source>
</evidence>
<keyword evidence="5" id="KW-0378">Hydrolase</keyword>
<protein>
    <recommendedName>
        <fullName evidence="2">ubiquitinyl hydrolase 1</fullName>
        <ecNumber evidence="2">3.4.19.12</ecNumber>
    </recommendedName>
</protein>